<evidence type="ECO:0000313" key="2">
    <source>
        <dbReference type="EMBL" id="GAA4673563.1"/>
    </source>
</evidence>
<feature type="chain" id="PRO_5045905160" evidence="1">
    <location>
        <begin position="29"/>
        <end position="172"/>
    </location>
</feature>
<proteinExistence type="predicted"/>
<gene>
    <name evidence="2" type="ORF">GCM10023226_08240</name>
</gene>
<protein>
    <submittedName>
        <fullName evidence="2">Uncharacterized protein</fullName>
    </submittedName>
</protein>
<reference evidence="3" key="1">
    <citation type="journal article" date="2019" name="Int. J. Syst. Evol. Microbiol.">
        <title>The Global Catalogue of Microorganisms (GCM) 10K type strain sequencing project: providing services to taxonomists for standard genome sequencing and annotation.</title>
        <authorList>
            <consortium name="The Broad Institute Genomics Platform"/>
            <consortium name="The Broad Institute Genome Sequencing Center for Infectious Disease"/>
            <person name="Wu L."/>
            <person name="Ma J."/>
        </authorList>
    </citation>
    <scope>NUCLEOTIDE SEQUENCE [LARGE SCALE GENOMIC DNA]</scope>
    <source>
        <strain evidence="3">JCM 18127</strain>
    </source>
</reference>
<dbReference type="Proteomes" id="UP001500621">
    <property type="component" value="Unassembled WGS sequence"/>
</dbReference>
<comment type="caution">
    <text evidence="2">The sequence shown here is derived from an EMBL/GenBank/DDBJ whole genome shotgun (WGS) entry which is preliminary data.</text>
</comment>
<accession>A0ABP8VV70</accession>
<sequence>MDRRAAGVVTVLLSLLATLLVGAGPASAATGNIPDADRDGETTSLDFQRVHVSNNERAVVVTAYFDRVARGLMGVYLQTDGGETVLVGADYRPGRERVLFYSEGRRTCRGLSVRWDVHASTARVRVPARCVAGGDHSAVRAQLITEQGGDTDLVPDQTFAGTWPWSRWFARG</sequence>
<dbReference type="EMBL" id="BAABIM010000001">
    <property type="protein sequence ID" value="GAA4673563.1"/>
    <property type="molecule type" value="Genomic_DNA"/>
</dbReference>
<keyword evidence="1" id="KW-0732">Signal</keyword>
<keyword evidence="3" id="KW-1185">Reference proteome</keyword>
<name>A0ABP8VV70_9ACTN</name>
<evidence type="ECO:0000313" key="3">
    <source>
        <dbReference type="Proteomes" id="UP001500621"/>
    </source>
</evidence>
<evidence type="ECO:0000256" key="1">
    <source>
        <dbReference type="SAM" id="SignalP"/>
    </source>
</evidence>
<dbReference type="RefSeq" id="WP_345262916.1">
    <property type="nucleotide sequence ID" value="NZ_BAABIM010000001.1"/>
</dbReference>
<feature type="signal peptide" evidence="1">
    <location>
        <begin position="1"/>
        <end position="28"/>
    </location>
</feature>
<organism evidence="2 3">
    <name type="scientific">Nocardioides nanhaiensis</name>
    <dbReference type="NCBI Taxonomy" id="1476871"/>
    <lineage>
        <taxon>Bacteria</taxon>
        <taxon>Bacillati</taxon>
        <taxon>Actinomycetota</taxon>
        <taxon>Actinomycetes</taxon>
        <taxon>Propionibacteriales</taxon>
        <taxon>Nocardioidaceae</taxon>
        <taxon>Nocardioides</taxon>
    </lineage>
</organism>